<evidence type="ECO:0000259" key="1">
    <source>
        <dbReference type="Pfam" id="PF13086"/>
    </source>
</evidence>
<dbReference type="InterPro" id="IPR045055">
    <property type="entry name" value="DNA2/NAM7-like"/>
</dbReference>
<dbReference type="Pfam" id="PF13086">
    <property type="entry name" value="AAA_11"/>
    <property type="match status" value="1"/>
</dbReference>
<dbReference type="Pfam" id="PF13087">
    <property type="entry name" value="AAA_12"/>
    <property type="match status" value="1"/>
</dbReference>
<feature type="domain" description="DNA2/NAM7 helicase-like C-terminal" evidence="2">
    <location>
        <begin position="130"/>
        <end position="189"/>
    </location>
</feature>
<accession>A0ABY7G5N3</accession>
<gene>
    <name evidence="3" type="ORF">MAR_014060</name>
</gene>
<proteinExistence type="predicted"/>
<dbReference type="InterPro" id="IPR041677">
    <property type="entry name" value="DNA2/NAM7_AAA_11"/>
</dbReference>
<reference evidence="3" key="1">
    <citation type="submission" date="2022-11" db="EMBL/GenBank/DDBJ databases">
        <title>Centuries of genome instability and evolution in soft-shell clam transmissible cancer (bioRxiv).</title>
        <authorList>
            <person name="Hart S.F.M."/>
            <person name="Yonemitsu M.A."/>
            <person name="Giersch R.M."/>
            <person name="Beal B.F."/>
            <person name="Arriagada G."/>
            <person name="Davis B.W."/>
            <person name="Ostrander E.A."/>
            <person name="Goff S.P."/>
            <person name="Metzger M.J."/>
        </authorList>
    </citation>
    <scope>NUCLEOTIDE SEQUENCE</scope>
    <source>
        <strain evidence="3">MELC-2E11</strain>
        <tissue evidence="3">Siphon/mantle</tissue>
    </source>
</reference>
<protein>
    <submittedName>
        <fullName evidence="3">ZNFX1-like protein</fullName>
    </submittedName>
</protein>
<dbReference type="SUPFAM" id="SSF52540">
    <property type="entry name" value="P-loop containing nucleoside triphosphate hydrolases"/>
    <property type="match status" value="1"/>
</dbReference>
<dbReference type="PANTHER" id="PTHR10887:SF528">
    <property type="entry name" value="NFX1-TYPE ZINC FINGER-CONTAINING PROTEIN 1 ISOFORM X1"/>
    <property type="match status" value="1"/>
</dbReference>
<dbReference type="Proteomes" id="UP001164746">
    <property type="component" value="Chromosome 15"/>
</dbReference>
<evidence type="ECO:0000259" key="2">
    <source>
        <dbReference type="Pfam" id="PF13087"/>
    </source>
</evidence>
<dbReference type="InterPro" id="IPR027417">
    <property type="entry name" value="P-loop_NTPase"/>
</dbReference>
<name>A0ABY7G5N3_MYAAR</name>
<sequence>MEQDEAVAIRDIRTLNFHDRGRLYRFWIQCVIDQNLEHIDEKRDEFNAAAERLREVTLLVDMEIMRSSAVVGMTTTCAARYLPALRDIEPKIVIVEEAAEVLEAHIITTLSKGCEHLMWIGDHKQLRPNPTGYNPSQLTVLTTYNGQLLALQKLMPKSEFEGVRVTVVDNYQGEENDIVILSLVRSSTEN</sequence>
<evidence type="ECO:0000313" key="4">
    <source>
        <dbReference type="Proteomes" id="UP001164746"/>
    </source>
</evidence>
<feature type="domain" description="DNA2/NAM7 helicase helicase" evidence="1">
    <location>
        <begin position="38"/>
        <end position="128"/>
    </location>
</feature>
<keyword evidence="4" id="KW-1185">Reference proteome</keyword>
<dbReference type="InterPro" id="IPR041679">
    <property type="entry name" value="DNA2/NAM7-like_C"/>
</dbReference>
<dbReference type="EMBL" id="CP111026">
    <property type="protein sequence ID" value="WAR28356.1"/>
    <property type="molecule type" value="Genomic_DNA"/>
</dbReference>
<dbReference type="Gene3D" id="3.40.50.300">
    <property type="entry name" value="P-loop containing nucleotide triphosphate hydrolases"/>
    <property type="match status" value="1"/>
</dbReference>
<organism evidence="3 4">
    <name type="scientific">Mya arenaria</name>
    <name type="common">Soft-shell clam</name>
    <dbReference type="NCBI Taxonomy" id="6604"/>
    <lineage>
        <taxon>Eukaryota</taxon>
        <taxon>Metazoa</taxon>
        <taxon>Spiralia</taxon>
        <taxon>Lophotrochozoa</taxon>
        <taxon>Mollusca</taxon>
        <taxon>Bivalvia</taxon>
        <taxon>Autobranchia</taxon>
        <taxon>Heteroconchia</taxon>
        <taxon>Euheterodonta</taxon>
        <taxon>Imparidentia</taxon>
        <taxon>Neoheterodontei</taxon>
        <taxon>Myida</taxon>
        <taxon>Myoidea</taxon>
        <taxon>Myidae</taxon>
        <taxon>Mya</taxon>
    </lineage>
</organism>
<evidence type="ECO:0000313" key="3">
    <source>
        <dbReference type="EMBL" id="WAR28356.1"/>
    </source>
</evidence>
<dbReference type="PANTHER" id="PTHR10887">
    <property type="entry name" value="DNA2/NAM7 HELICASE FAMILY"/>
    <property type="match status" value="1"/>
</dbReference>